<dbReference type="PANTHER" id="PTHR48050">
    <property type="entry name" value="STEROL 3-BETA-GLUCOSYLTRANSFERASE"/>
    <property type="match status" value="1"/>
</dbReference>
<proteinExistence type="predicted"/>
<accession>A0ABP7IES2</accession>
<sequence>MTRFLAYLTPAVGHTLPYVPGLLELQRRGHEVHVRTLPSMAEHLRAAGLQAEPVADDVLTVPVTDYLAKTDADRLKNGQVDLMVRGRYNGPDLDHAIAAVRPEALLVDSIAYGAMARAAASGLPWAMLVPSVLPVPEPGIPPYGLGLPPRPGPLGRVRDAAGWRLVTRMFSKAMMPGFNELRASAGLQPQRSPLEVYDEADAVIALTSAPLEYPRHRMPAHFHLVGTQPWEVPAPRPAYLDEPGDPWVLVTCSTDYQGDQDLARVAVEALRDEPVRVLVTLADAYDETTLPIADNVRVERFVPHGQVLPEASLVVCHGGMGIVTKCVGAGVPMVVVPFGRDQPEIARRVTEAGAGVSLKARRLTPERLRAAVHGAHQLAPSARAARELMDPAGAPGRFADAALTLGRRTDILTIRG</sequence>
<dbReference type="Gene3D" id="3.40.50.2000">
    <property type="entry name" value="Glycogen Phosphorylase B"/>
    <property type="match status" value="2"/>
</dbReference>
<dbReference type="InterPro" id="IPR002213">
    <property type="entry name" value="UDP_glucos_trans"/>
</dbReference>
<evidence type="ECO:0000313" key="2">
    <source>
        <dbReference type="EMBL" id="GAA3816523.1"/>
    </source>
</evidence>
<gene>
    <name evidence="2" type="ORF">GCM10022242_18190</name>
</gene>
<dbReference type="InterPro" id="IPR050426">
    <property type="entry name" value="Glycosyltransferase_28"/>
</dbReference>
<organism evidence="2 3">
    <name type="scientific">Nocardioides panacisoli</name>
    <dbReference type="NCBI Taxonomy" id="627624"/>
    <lineage>
        <taxon>Bacteria</taxon>
        <taxon>Bacillati</taxon>
        <taxon>Actinomycetota</taxon>
        <taxon>Actinomycetes</taxon>
        <taxon>Propionibacteriales</taxon>
        <taxon>Nocardioidaceae</taxon>
        <taxon>Nocardioides</taxon>
    </lineage>
</organism>
<dbReference type="SUPFAM" id="SSF53756">
    <property type="entry name" value="UDP-Glycosyltransferase/glycogen phosphorylase"/>
    <property type="match status" value="1"/>
</dbReference>
<evidence type="ECO:0000259" key="1">
    <source>
        <dbReference type="Pfam" id="PF06722"/>
    </source>
</evidence>
<dbReference type="InterPro" id="IPR010610">
    <property type="entry name" value="EryCIII-like_C"/>
</dbReference>
<feature type="domain" description="Erythromycin biosynthesis protein CIII-like C-terminal" evidence="1">
    <location>
        <begin position="276"/>
        <end position="388"/>
    </location>
</feature>
<dbReference type="Proteomes" id="UP001501821">
    <property type="component" value="Unassembled WGS sequence"/>
</dbReference>
<dbReference type="Pfam" id="PF06722">
    <property type="entry name" value="EryCIII-like_C"/>
    <property type="match status" value="1"/>
</dbReference>
<dbReference type="RefSeq" id="WP_344774545.1">
    <property type="nucleotide sequence ID" value="NZ_BAABAH010000005.1"/>
</dbReference>
<protein>
    <submittedName>
        <fullName evidence="2">Glycosyltransferase</fullName>
    </submittedName>
</protein>
<dbReference type="PANTHER" id="PTHR48050:SF13">
    <property type="entry name" value="STEROL 3-BETA-GLUCOSYLTRANSFERASE UGT80A2"/>
    <property type="match status" value="1"/>
</dbReference>
<dbReference type="EMBL" id="BAABAH010000005">
    <property type="protein sequence ID" value="GAA3816523.1"/>
    <property type="molecule type" value="Genomic_DNA"/>
</dbReference>
<dbReference type="CDD" id="cd03784">
    <property type="entry name" value="GT1_Gtf-like"/>
    <property type="match status" value="1"/>
</dbReference>
<evidence type="ECO:0000313" key="3">
    <source>
        <dbReference type="Proteomes" id="UP001501821"/>
    </source>
</evidence>
<name>A0ABP7IES2_9ACTN</name>
<reference evidence="3" key="1">
    <citation type="journal article" date="2019" name="Int. J. Syst. Evol. Microbiol.">
        <title>The Global Catalogue of Microorganisms (GCM) 10K type strain sequencing project: providing services to taxonomists for standard genome sequencing and annotation.</title>
        <authorList>
            <consortium name="The Broad Institute Genomics Platform"/>
            <consortium name="The Broad Institute Genome Sequencing Center for Infectious Disease"/>
            <person name="Wu L."/>
            <person name="Ma J."/>
        </authorList>
    </citation>
    <scope>NUCLEOTIDE SEQUENCE [LARGE SCALE GENOMIC DNA]</scope>
    <source>
        <strain evidence="3">JCM 16953</strain>
    </source>
</reference>
<keyword evidence="3" id="KW-1185">Reference proteome</keyword>
<comment type="caution">
    <text evidence="2">The sequence shown here is derived from an EMBL/GenBank/DDBJ whole genome shotgun (WGS) entry which is preliminary data.</text>
</comment>